<reference evidence="2" key="1">
    <citation type="journal article" date="2023" name="Mol. Phylogenet. Evol.">
        <title>Genome-scale phylogeny and comparative genomics of the fungal order Sordariales.</title>
        <authorList>
            <person name="Hensen N."/>
            <person name="Bonometti L."/>
            <person name="Westerberg I."/>
            <person name="Brannstrom I.O."/>
            <person name="Guillou S."/>
            <person name="Cros-Aarteil S."/>
            <person name="Calhoun S."/>
            <person name="Haridas S."/>
            <person name="Kuo A."/>
            <person name="Mondo S."/>
            <person name="Pangilinan J."/>
            <person name="Riley R."/>
            <person name="LaButti K."/>
            <person name="Andreopoulos B."/>
            <person name="Lipzen A."/>
            <person name="Chen C."/>
            <person name="Yan M."/>
            <person name="Daum C."/>
            <person name="Ng V."/>
            <person name="Clum A."/>
            <person name="Steindorff A."/>
            <person name="Ohm R.A."/>
            <person name="Martin F."/>
            <person name="Silar P."/>
            <person name="Natvig D.O."/>
            <person name="Lalanne C."/>
            <person name="Gautier V."/>
            <person name="Ament-Velasquez S.L."/>
            <person name="Kruys A."/>
            <person name="Hutchinson M.I."/>
            <person name="Powell A.J."/>
            <person name="Barry K."/>
            <person name="Miller A.N."/>
            <person name="Grigoriev I.V."/>
            <person name="Debuchy R."/>
            <person name="Gladieux P."/>
            <person name="Hiltunen Thoren M."/>
            <person name="Johannesson H."/>
        </authorList>
    </citation>
    <scope>NUCLEOTIDE SEQUENCE</scope>
    <source>
        <strain evidence="2">CBS 757.83</strain>
    </source>
</reference>
<evidence type="ECO:0000313" key="2">
    <source>
        <dbReference type="EMBL" id="KAK4096032.1"/>
    </source>
</evidence>
<feature type="compositionally biased region" description="Gly residues" evidence="1">
    <location>
        <begin position="95"/>
        <end position="113"/>
    </location>
</feature>
<feature type="region of interest" description="Disordered" evidence="1">
    <location>
        <begin position="1"/>
        <end position="52"/>
    </location>
</feature>
<feature type="region of interest" description="Disordered" evidence="1">
    <location>
        <begin position="169"/>
        <end position="200"/>
    </location>
</feature>
<feature type="region of interest" description="Disordered" evidence="1">
    <location>
        <begin position="94"/>
        <end position="151"/>
    </location>
</feature>
<evidence type="ECO:0000313" key="3">
    <source>
        <dbReference type="Proteomes" id="UP001305647"/>
    </source>
</evidence>
<dbReference type="AlphaFoldDB" id="A0AAN6PQF1"/>
<sequence length="200" mass="19833">MAGQGLKIIDTSGRDGLPAPEFMDRRPAEAPVGQHGLSGRSAGSPTAGTPGTDIRIRVAYSDAEPGVVQAVGEGAHTGCVWKINRAEKLLLKANGGKGGAGGRGENGQSGGPGRHGRDATKYRAGEDGEDGGRGGDAGAGSHGADGAPGGHAYVTVHDDDTDLLLPLKYNVSGGQGGDSGDHGMPGEGGRGGQGGEGYVW</sequence>
<reference evidence="2" key="2">
    <citation type="submission" date="2023-05" db="EMBL/GenBank/DDBJ databases">
        <authorList>
            <consortium name="Lawrence Berkeley National Laboratory"/>
            <person name="Steindorff A."/>
            <person name="Hensen N."/>
            <person name="Bonometti L."/>
            <person name="Westerberg I."/>
            <person name="Brannstrom I.O."/>
            <person name="Guillou S."/>
            <person name="Cros-Aarteil S."/>
            <person name="Calhoun S."/>
            <person name="Haridas S."/>
            <person name="Kuo A."/>
            <person name="Mondo S."/>
            <person name="Pangilinan J."/>
            <person name="Riley R."/>
            <person name="Labutti K."/>
            <person name="Andreopoulos B."/>
            <person name="Lipzen A."/>
            <person name="Chen C."/>
            <person name="Yanf M."/>
            <person name="Daum C."/>
            <person name="Ng V."/>
            <person name="Clum A."/>
            <person name="Ohm R."/>
            <person name="Martin F."/>
            <person name="Silar P."/>
            <person name="Natvig D."/>
            <person name="Lalanne C."/>
            <person name="Gautier V."/>
            <person name="Ament-Velasquez S.L."/>
            <person name="Kruys A."/>
            <person name="Hutchinson M.I."/>
            <person name="Powell A.J."/>
            <person name="Barry K."/>
            <person name="Miller A.N."/>
            <person name="Grigoriev I.V."/>
            <person name="Debuchy R."/>
            <person name="Gladieux P."/>
            <person name="Thoren M.H."/>
            <person name="Johannesson H."/>
        </authorList>
    </citation>
    <scope>NUCLEOTIDE SEQUENCE</scope>
    <source>
        <strain evidence="2">CBS 757.83</strain>
    </source>
</reference>
<keyword evidence="3" id="KW-1185">Reference proteome</keyword>
<organism evidence="2 3">
    <name type="scientific">Parathielavia hyrcaniae</name>
    <dbReference type="NCBI Taxonomy" id="113614"/>
    <lineage>
        <taxon>Eukaryota</taxon>
        <taxon>Fungi</taxon>
        <taxon>Dikarya</taxon>
        <taxon>Ascomycota</taxon>
        <taxon>Pezizomycotina</taxon>
        <taxon>Sordariomycetes</taxon>
        <taxon>Sordariomycetidae</taxon>
        <taxon>Sordariales</taxon>
        <taxon>Chaetomiaceae</taxon>
        <taxon>Parathielavia</taxon>
    </lineage>
</organism>
<evidence type="ECO:0000256" key="1">
    <source>
        <dbReference type="SAM" id="MobiDB-lite"/>
    </source>
</evidence>
<feature type="compositionally biased region" description="Basic and acidic residues" evidence="1">
    <location>
        <begin position="115"/>
        <end position="133"/>
    </location>
</feature>
<feature type="compositionally biased region" description="Gly residues" evidence="1">
    <location>
        <begin position="173"/>
        <end position="200"/>
    </location>
</feature>
<gene>
    <name evidence="2" type="ORF">N658DRAFT_65471</name>
</gene>
<dbReference type="Proteomes" id="UP001305647">
    <property type="component" value="Unassembled WGS sequence"/>
</dbReference>
<name>A0AAN6PQF1_9PEZI</name>
<dbReference type="EMBL" id="MU863745">
    <property type="protein sequence ID" value="KAK4096032.1"/>
    <property type="molecule type" value="Genomic_DNA"/>
</dbReference>
<feature type="compositionally biased region" description="Gly residues" evidence="1">
    <location>
        <begin position="134"/>
        <end position="149"/>
    </location>
</feature>
<comment type="caution">
    <text evidence="2">The sequence shown here is derived from an EMBL/GenBank/DDBJ whole genome shotgun (WGS) entry which is preliminary data.</text>
</comment>
<protein>
    <submittedName>
        <fullName evidence="2">Uncharacterized protein</fullName>
    </submittedName>
</protein>
<accession>A0AAN6PQF1</accession>
<proteinExistence type="predicted"/>